<evidence type="ECO:0008006" key="4">
    <source>
        <dbReference type="Google" id="ProtNLM"/>
    </source>
</evidence>
<dbReference type="EMBL" id="FWFQ01000001">
    <property type="protein sequence ID" value="SLN10749.1"/>
    <property type="molecule type" value="Genomic_DNA"/>
</dbReference>
<keyword evidence="1" id="KW-1133">Transmembrane helix</keyword>
<feature type="transmembrane region" description="Helical" evidence="1">
    <location>
        <begin position="148"/>
        <end position="175"/>
    </location>
</feature>
<dbReference type="Proteomes" id="UP000193409">
    <property type="component" value="Unassembled WGS sequence"/>
</dbReference>
<feature type="transmembrane region" description="Helical" evidence="1">
    <location>
        <begin position="181"/>
        <end position="201"/>
    </location>
</feature>
<evidence type="ECO:0000256" key="1">
    <source>
        <dbReference type="SAM" id="Phobius"/>
    </source>
</evidence>
<dbReference type="RefSeq" id="WP_085866675.1">
    <property type="nucleotide sequence ID" value="NZ_FWFQ01000001.1"/>
</dbReference>
<evidence type="ECO:0000313" key="2">
    <source>
        <dbReference type="EMBL" id="SLN10749.1"/>
    </source>
</evidence>
<sequence length="209" mass="22110">MRLLAIFAAVALVHLVVSWSMDQARALEASGRAGLSTGLLLLLLLAYALLIATPFVPGVEIGLALLLLHGADIVLGVYLATVAGLSLAYLAGRFLSIEVLIRIFADLRMARACAFLQAQSGKSPEELLAQLESRLPGRLGRGLLRSRYVLLGLLLNLPGNAMMGGGGGLCLMAGLSGLFRWRWVLATFLIAVAPVPLIVWIRGVEGLTG</sequence>
<keyword evidence="1" id="KW-0812">Transmembrane</keyword>
<gene>
    <name evidence="2" type="ORF">PSA7680_00069</name>
</gene>
<keyword evidence="1" id="KW-0472">Membrane</keyword>
<dbReference type="AlphaFoldDB" id="A0A1Y5R743"/>
<reference evidence="2 3" key="1">
    <citation type="submission" date="2017-03" db="EMBL/GenBank/DDBJ databases">
        <authorList>
            <person name="Afonso C.L."/>
            <person name="Miller P.J."/>
            <person name="Scott M.A."/>
            <person name="Spackman E."/>
            <person name="Goraichik I."/>
            <person name="Dimitrov K.M."/>
            <person name="Suarez D.L."/>
            <person name="Swayne D.E."/>
        </authorList>
    </citation>
    <scope>NUCLEOTIDE SEQUENCE [LARGE SCALE GENOMIC DNA]</scope>
    <source>
        <strain evidence="2 3">CECT 7680</strain>
    </source>
</reference>
<organism evidence="2 3">
    <name type="scientific">Pseudoruegeria aquimaris</name>
    <dbReference type="NCBI Taxonomy" id="393663"/>
    <lineage>
        <taxon>Bacteria</taxon>
        <taxon>Pseudomonadati</taxon>
        <taxon>Pseudomonadota</taxon>
        <taxon>Alphaproteobacteria</taxon>
        <taxon>Rhodobacterales</taxon>
        <taxon>Roseobacteraceae</taxon>
        <taxon>Pseudoruegeria</taxon>
    </lineage>
</organism>
<feature type="transmembrane region" description="Helical" evidence="1">
    <location>
        <begin position="34"/>
        <end position="56"/>
    </location>
</feature>
<feature type="transmembrane region" description="Helical" evidence="1">
    <location>
        <begin position="63"/>
        <end position="81"/>
    </location>
</feature>
<proteinExistence type="predicted"/>
<evidence type="ECO:0000313" key="3">
    <source>
        <dbReference type="Proteomes" id="UP000193409"/>
    </source>
</evidence>
<name>A0A1Y5R743_9RHOB</name>
<accession>A0A1Y5R743</accession>
<keyword evidence="3" id="KW-1185">Reference proteome</keyword>
<protein>
    <recommendedName>
        <fullName evidence="4">SNARE associated Golgi protein</fullName>
    </recommendedName>
</protein>